<protein>
    <submittedName>
        <fullName evidence="1">Uncharacterized protein</fullName>
    </submittedName>
</protein>
<evidence type="ECO:0000313" key="1">
    <source>
        <dbReference type="EMBL" id="KIL56974.1"/>
    </source>
</evidence>
<dbReference type="OrthoDB" id="3263473at2759"/>
<dbReference type="InParanoid" id="A0A0C2SSJ3"/>
<organism evidence="1 2">
    <name type="scientific">Amanita muscaria (strain Koide BX008)</name>
    <dbReference type="NCBI Taxonomy" id="946122"/>
    <lineage>
        <taxon>Eukaryota</taxon>
        <taxon>Fungi</taxon>
        <taxon>Dikarya</taxon>
        <taxon>Basidiomycota</taxon>
        <taxon>Agaricomycotina</taxon>
        <taxon>Agaricomycetes</taxon>
        <taxon>Agaricomycetidae</taxon>
        <taxon>Agaricales</taxon>
        <taxon>Pluteineae</taxon>
        <taxon>Amanitaceae</taxon>
        <taxon>Amanita</taxon>
    </lineage>
</organism>
<gene>
    <name evidence="1" type="ORF">M378DRAFT_88521</name>
</gene>
<feature type="non-terminal residue" evidence="1">
    <location>
        <position position="1"/>
    </location>
</feature>
<reference evidence="1 2" key="1">
    <citation type="submission" date="2014-04" db="EMBL/GenBank/DDBJ databases">
        <title>Evolutionary Origins and Diversification of the Mycorrhizal Mutualists.</title>
        <authorList>
            <consortium name="DOE Joint Genome Institute"/>
            <consortium name="Mycorrhizal Genomics Consortium"/>
            <person name="Kohler A."/>
            <person name="Kuo A."/>
            <person name="Nagy L.G."/>
            <person name="Floudas D."/>
            <person name="Copeland A."/>
            <person name="Barry K.W."/>
            <person name="Cichocki N."/>
            <person name="Veneault-Fourrey C."/>
            <person name="LaButti K."/>
            <person name="Lindquist E.A."/>
            <person name="Lipzen A."/>
            <person name="Lundell T."/>
            <person name="Morin E."/>
            <person name="Murat C."/>
            <person name="Riley R."/>
            <person name="Ohm R."/>
            <person name="Sun H."/>
            <person name="Tunlid A."/>
            <person name="Henrissat B."/>
            <person name="Grigoriev I.V."/>
            <person name="Hibbett D.S."/>
            <person name="Martin F."/>
        </authorList>
    </citation>
    <scope>NUCLEOTIDE SEQUENCE [LARGE SCALE GENOMIC DNA]</scope>
    <source>
        <strain evidence="1 2">Koide BX008</strain>
    </source>
</reference>
<evidence type="ECO:0000313" key="2">
    <source>
        <dbReference type="Proteomes" id="UP000054549"/>
    </source>
</evidence>
<dbReference type="EMBL" id="KN818389">
    <property type="protein sequence ID" value="KIL56974.1"/>
    <property type="molecule type" value="Genomic_DNA"/>
</dbReference>
<keyword evidence="2" id="KW-1185">Reference proteome</keyword>
<name>A0A0C2SSJ3_AMAMK</name>
<dbReference type="AlphaFoldDB" id="A0A0C2SSJ3"/>
<sequence length="177" mass="20663">RYRTTRVHLMSLANYLHKAGWDDTIRPLLDGDIRAPDEEDSPSEGRRTFTWIWKAGSVGRSDSIAQEVLRIEWCKARARAHRWQEECLLLNEEMRRVLQFFDSEVFRWKELASADGSQDYDTTDIQEGRKAYVHRQANIRVAMRDLCSQKWQGVSDKLILAGDFKDEETGLVEFSPI</sequence>
<proteinExistence type="predicted"/>
<dbReference type="Proteomes" id="UP000054549">
    <property type="component" value="Unassembled WGS sequence"/>
</dbReference>
<accession>A0A0C2SSJ3</accession>
<dbReference type="STRING" id="946122.A0A0C2SSJ3"/>
<dbReference type="HOGENOM" id="CLU_003703_0_1_1"/>